<keyword evidence="3" id="KW-1185">Reference proteome</keyword>
<evidence type="ECO:0000313" key="3">
    <source>
        <dbReference type="Proteomes" id="UP001184150"/>
    </source>
</evidence>
<sequence>MADHPLPGTGEPVAHANPQKADSAATMFAVTPRPGLNEKR</sequence>
<protein>
    <submittedName>
        <fullName evidence="2">Uncharacterized protein</fullName>
    </submittedName>
</protein>
<evidence type="ECO:0000256" key="1">
    <source>
        <dbReference type="SAM" id="MobiDB-lite"/>
    </source>
</evidence>
<comment type="caution">
    <text evidence="2">The sequence shown here is derived from an EMBL/GenBank/DDBJ whole genome shotgun (WGS) entry which is preliminary data.</text>
</comment>
<dbReference type="EMBL" id="JAVDRD010000001">
    <property type="protein sequence ID" value="MDR6509300.1"/>
    <property type="molecule type" value="Genomic_DNA"/>
</dbReference>
<proteinExistence type="predicted"/>
<name>A0ABU1MG35_9SPHN</name>
<accession>A0ABU1MG35</accession>
<organism evidence="2 3">
    <name type="scientific">Novosphingobium capsulatum</name>
    <dbReference type="NCBI Taxonomy" id="13688"/>
    <lineage>
        <taxon>Bacteria</taxon>
        <taxon>Pseudomonadati</taxon>
        <taxon>Pseudomonadota</taxon>
        <taxon>Alphaproteobacteria</taxon>
        <taxon>Sphingomonadales</taxon>
        <taxon>Sphingomonadaceae</taxon>
        <taxon>Novosphingobium</taxon>
    </lineage>
</organism>
<evidence type="ECO:0000313" key="2">
    <source>
        <dbReference type="EMBL" id="MDR6509300.1"/>
    </source>
</evidence>
<dbReference type="Proteomes" id="UP001184150">
    <property type="component" value="Unassembled WGS sequence"/>
</dbReference>
<reference evidence="2 3" key="1">
    <citation type="submission" date="2023-07" db="EMBL/GenBank/DDBJ databases">
        <title>Sorghum-associated microbial communities from plants grown in Nebraska, USA.</title>
        <authorList>
            <person name="Schachtman D."/>
        </authorList>
    </citation>
    <scope>NUCLEOTIDE SEQUENCE [LARGE SCALE GENOMIC DNA]</scope>
    <source>
        <strain evidence="2 3">DS1027</strain>
    </source>
</reference>
<gene>
    <name evidence="2" type="ORF">J2792_000140</name>
</gene>
<feature type="region of interest" description="Disordered" evidence="1">
    <location>
        <begin position="1"/>
        <end position="40"/>
    </location>
</feature>